<dbReference type="EnsemblMetazoa" id="CapteT208212">
    <property type="protein sequence ID" value="CapteP208212"/>
    <property type="gene ID" value="CapteG208212"/>
</dbReference>
<organism evidence="1">
    <name type="scientific">Capitella teleta</name>
    <name type="common">Polychaete worm</name>
    <dbReference type="NCBI Taxonomy" id="283909"/>
    <lineage>
        <taxon>Eukaryota</taxon>
        <taxon>Metazoa</taxon>
        <taxon>Spiralia</taxon>
        <taxon>Lophotrochozoa</taxon>
        <taxon>Annelida</taxon>
        <taxon>Polychaeta</taxon>
        <taxon>Sedentaria</taxon>
        <taxon>Scolecida</taxon>
        <taxon>Capitellidae</taxon>
        <taxon>Capitella</taxon>
    </lineage>
</organism>
<name>R7T5I4_CAPTE</name>
<evidence type="ECO:0000313" key="1">
    <source>
        <dbReference type="EMBL" id="ELT88500.1"/>
    </source>
</evidence>
<evidence type="ECO:0000313" key="3">
    <source>
        <dbReference type="Proteomes" id="UP000014760"/>
    </source>
</evidence>
<dbReference type="EMBL" id="KB311829">
    <property type="protein sequence ID" value="ELT88500.1"/>
    <property type="molecule type" value="Genomic_DNA"/>
</dbReference>
<evidence type="ECO:0000313" key="2">
    <source>
        <dbReference type="EnsemblMetazoa" id="CapteP208212"/>
    </source>
</evidence>
<proteinExistence type="predicted"/>
<protein>
    <submittedName>
        <fullName evidence="1 2">Uncharacterized protein</fullName>
    </submittedName>
</protein>
<dbReference type="Proteomes" id="UP000014760">
    <property type="component" value="Unassembled WGS sequence"/>
</dbReference>
<keyword evidence="3" id="KW-1185">Reference proteome</keyword>
<dbReference type="AlphaFoldDB" id="R7T5I4"/>
<dbReference type="HOGENOM" id="CLU_1769848_0_0_1"/>
<reference evidence="3" key="1">
    <citation type="submission" date="2012-12" db="EMBL/GenBank/DDBJ databases">
        <authorList>
            <person name="Hellsten U."/>
            <person name="Grimwood J."/>
            <person name="Chapman J.A."/>
            <person name="Shapiro H."/>
            <person name="Aerts A."/>
            <person name="Otillar R.P."/>
            <person name="Terry A.Y."/>
            <person name="Boore J.L."/>
            <person name="Simakov O."/>
            <person name="Marletaz F."/>
            <person name="Cho S.-J."/>
            <person name="Edsinger-Gonzales E."/>
            <person name="Havlak P."/>
            <person name="Kuo D.-H."/>
            <person name="Larsson T."/>
            <person name="Lv J."/>
            <person name="Arendt D."/>
            <person name="Savage R."/>
            <person name="Osoegawa K."/>
            <person name="de Jong P."/>
            <person name="Lindberg D.R."/>
            <person name="Seaver E.C."/>
            <person name="Weisblat D.A."/>
            <person name="Putnam N.H."/>
            <person name="Grigoriev I.V."/>
            <person name="Rokhsar D.S."/>
        </authorList>
    </citation>
    <scope>NUCLEOTIDE SEQUENCE</scope>
    <source>
        <strain evidence="3">I ESC-2004</strain>
    </source>
</reference>
<reference evidence="1 3" key="2">
    <citation type="journal article" date="2013" name="Nature">
        <title>Insights into bilaterian evolution from three spiralian genomes.</title>
        <authorList>
            <person name="Simakov O."/>
            <person name="Marletaz F."/>
            <person name="Cho S.J."/>
            <person name="Edsinger-Gonzales E."/>
            <person name="Havlak P."/>
            <person name="Hellsten U."/>
            <person name="Kuo D.H."/>
            <person name="Larsson T."/>
            <person name="Lv J."/>
            <person name="Arendt D."/>
            <person name="Savage R."/>
            <person name="Osoegawa K."/>
            <person name="de Jong P."/>
            <person name="Grimwood J."/>
            <person name="Chapman J.A."/>
            <person name="Shapiro H."/>
            <person name="Aerts A."/>
            <person name="Otillar R.P."/>
            <person name="Terry A.Y."/>
            <person name="Boore J.L."/>
            <person name="Grigoriev I.V."/>
            <person name="Lindberg D.R."/>
            <person name="Seaver E.C."/>
            <person name="Weisblat D.A."/>
            <person name="Putnam N.H."/>
            <person name="Rokhsar D.S."/>
        </authorList>
    </citation>
    <scope>NUCLEOTIDE SEQUENCE</scope>
    <source>
        <strain evidence="1 3">I ESC-2004</strain>
    </source>
</reference>
<gene>
    <name evidence="1" type="ORF">CAPTEDRAFT_208212</name>
</gene>
<sequence length="147" mass="15947">MAAASACCERLRATSLLMMSMDEPLSVLLSKMQSKGATVEDDAEDFIECDAAIATYAQLTDEKIISAVINNDSDEADVEEECDAAESVSKPPTAAQAREMSEKLQCFIQSSPDGKEMFSKINAVLKYVTRSTAVIQKQASILSFFSK</sequence>
<dbReference type="EMBL" id="AMQN01015362">
    <property type="status" value="NOT_ANNOTATED_CDS"/>
    <property type="molecule type" value="Genomic_DNA"/>
</dbReference>
<reference evidence="2" key="3">
    <citation type="submission" date="2015-06" db="UniProtKB">
        <authorList>
            <consortium name="EnsemblMetazoa"/>
        </authorList>
    </citation>
    <scope>IDENTIFICATION</scope>
</reference>
<accession>R7T5I4</accession>